<keyword evidence="3" id="KW-1185">Reference proteome</keyword>
<protein>
    <submittedName>
        <fullName evidence="2">Uncharacterized protein</fullName>
    </submittedName>
</protein>
<name>A0A9P0CH76_9CUCU</name>
<reference evidence="2" key="1">
    <citation type="submission" date="2022-01" db="EMBL/GenBank/DDBJ databases">
        <authorList>
            <person name="King R."/>
        </authorList>
    </citation>
    <scope>NUCLEOTIDE SEQUENCE</scope>
</reference>
<evidence type="ECO:0000313" key="3">
    <source>
        <dbReference type="Proteomes" id="UP001153636"/>
    </source>
</evidence>
<proteinExistence type="predicted"/>
<evidence type="ECO:0000313" key="2">
    <source>
        <dbReference type="EMBL" id="CAH1101341.1"/>
    </source>
</evidence>
<evidence type="ECO:0000256" key="1">
    <source>
        <dbReference type="SAM" id="MobiDB-lite"/>
    </source>
</evidence>
<dbReference type="OrthoDB" id="6727911at2759"/>
<feature type="region of interest" description="Disordered" evidence="1">
    <location>
        <begin position="56"/>
        <end position="82"/>
    </location>
</feature>
<dbReference type="EMBL" id="OV651823">
    <property type="protein sequence ID" value="CAH1101341.1"/>
    <property type="molecule type" value="Genomic_DNA"/>
</dbReference>
<organism evidence="2 3">
    <name type="scientific">Psylliodes chrysocephalus</name>
    <dbReference type="NCBI Taxonomy" id="3402493"/>
    <lineage>
        <taxon>Eukaryota</taxon>
        <taxon>Metazoa</taxon>
        <taxon>Ecdysozoa</taxon>
        <taxon>Arthropoda</taxon>
        <taxon>Hexapoda</taxon>
        <taxon>Insecta</taxon>
        <taxon>Pterygota</taxon>
        <taxon>Neoptera</taxon>
        <taxon>Endopterygota</taxon>
        <taxon>Coleoptera</taxon>
        <taxon>Polyphaga</taxon>
        <taxon>Cucujiformia</taxon>
        <taxon>Chrysomeloidea</taxon>
        <taxon>Chrysomelidae</taxon>
        <taxon>Galerucinae</taxon>
        <taxon>Alticini</taxon>
        <taxon>Psylliodes</taxon>
    </lineage>
</organism>
<dbReference type="AlphaFoldDB" id="A0A9P0CH76"/>
<dbReference type="Proteomes" id="UP001153636">
    <property type="component" value="Chromosome 11"/>
</dbReference>
<gene>
    <name evidence="2" type="ORF">PSYICH_LOCUS2693</name>
</gene>
<accession>A0A9P0CH76</accession>
<sequence>MDILIKWEDGTENVVAIKELSLINGLNRFEKNKKVKMDYGEKLYYGIIVATENNDDSDAQYNSSDDNSQEEVGLSKSPLSECGSDDNISSIVKNNKNKGINKCSALRCKAVVCNNHDLCRRHLFSLENWTNKELEKKSGKINKRNPKANEAANLGNEDSNEKLCEHPNCSFEIYSA</sequence>